<dbReference type="STRING" id="280871.TL10_19060"/>
<sequence>MQPRRECPSEEKRVTTKNTSSTRRWRVGSPIRHLAGRTSSEPATGGAGTVMTVGGVDLHVRADGPDDGPALLMLHGFGASTAWFDQIVARLPEFRIIRIDLLGHGGSARPTSGYDPDSQGRLYARLLSELDLSEVAIVGHSMGSLFGVATAEHSTRITHLVLMGEGPDTSTGTLPPGEWAIHTPWIGPILQQHGPAFVTNRVVRRAFSPGFDMATAFRNPSQGLDDARSLNHPAFTQSMKLRKVWTKQLGLDVRLENLALPALVIFGREDRFYNVDAALARYRAVRTITTTVLEHVGHSPMIEAPDRVVDLIREFLSPADLRKNDKQP</sequence>
<protein>
    <submittedName>
        <fullName evidence="3">Alpha/beta hydrolase</fullName>
    </submittedName>
</protein>
<reference evidence="3 4" key="1">
    <citation type="submission" date="2015-01" db="EMBL/GenBank/DDBJ databases">
        <title>Genome sequence of Mycobacterium llatzerense and Mycobacterium immunogenum recovered from brain abscess.</title>
        <authorList>
            <person name="Greninger A.L."/>
            <person name="Langelier C."/>
            <person name="Cunningham G."/>
            <person name="Chiu C.Y."/>
            <person name="Miller S."/>
        </authorList>
    </citation>
    <scope>NUCLEOTIDE SEQUENCE [LARGE SCALE GENOMIC DNA]</scope>
    <source>
        <strain evidence="3 4">CLUC14</strain>
    </source>
</reference>
<proteinExistence type="predicted"/>
<evidence type="ECO:0000313" key="4">
    <source>
        <dbReference type="Proteomes" id="UP000032221"/>
    </source>
</evidence>
<feature type="compositionally biased region" description="Basic and acidic residues" evidence="1">
    <location>
        <begin position="1"/>
        <end position="14"/>
    </location>
</feature>
<dbReference type="PRINTS" id="PR00111">
    <property type="entry name" value="ABHYDROLASE"/>
</dbReference>
<dbReference type="GO" id="GO:0016787">
    <property type="term" value="F:hydrolase activity"/>
    <property type="evidence" value="ECO:0007669"/>
    <property type="project" value="UniProtKB-KW"/>
</dbReference>
<dbReference type="Proteomes" id="UP000032221">
    <property type="component" value="Unassembled WGS sequence"/>
</dbReference>
<dbReference type="PANTHER" id="PTHR43798:SF33">
    <property type="entry name" value="HYDROLASE, PUTATIVE (AFU_ORTHOLOGUE AFUA_2G14860)-RELATED"/>
    <property type="match status" value="1"/>
</dbReference>
<dbReference type="Gene3D" id="3.40.50.1820">
    <property type="entry name" value="alpha/beta hydrolase"/>
    <property type="match status" value="1"/>
</dbReference>
<dbReference type="GO" id="GO:0016020">
    <property type="term" value="C:membrane"/>
    <property type="evidence" value="ECO:0007669"/>
    <property type="project" value="TreeGrafter"/>
</dbReference>
<gene>
    <name evidence="3" type="ORF">TL10_19060</name>
</gene>
<dbReference type="OrthoDB" id="27092at2"/>
<dbReference type="InterPro" id="IPR000073">
    <property type="entry name" value="AB_hydrolase_1"/>
</dbReference>
<dbReference type="RefSeq" id="WP_043986853.1">
    <property type="nucleotide sequence ID" value="NZ_JXST01000028.1"/>
</dbReference>
<dbReference type="Pfam" id="PF12697">
    <property type="entry name" value="Abhydrolase_6"/>
    <property type="match status" value="1"/>
</dbReference>
<dbReference type="EMBL" id="JXST01000028">
    <property type="protein sequence ID" value="KIU15352.1"/>
    <property type="molecule type" value="Genomic_DNA"/>
</dbReference>
<dbReference type="PANTHER" id="PTHR43798">
    <property type="entry name" value="MONOACYLGLYCEROL LIPASE"/>
    <property type="match status" value="1"/>
</dbReference>
<evidence type="ECO:0000259" key="2">
    <source>
        <dbReference type="Pfam" id="PF12697"/>
    </source>
</evidence>
<dbReference type="InterPro" id="IPR050266">
    <property type="entry name" value="AB_hydrolase_sf"/>
</dbReference>
<keyword evidence="4" id="KW-1185">Reference proteome</keyword>
<evidence type="ECO:0000313" key="3">
    <source>
        <dbReference type="EMBL" id="KIU15352.1"/>
    </source>
</evidence>
<name>A0A0D1LAX4_9MYCO</name>
<feature type="domain" description="AB hydrolase-1" evidence="2">
    <location>
        <begin position="71"/>
        <end position="310"/>
    </location>
</feature>
<dbReference type="PATRIC" id="fig|280871.6.peg.3945"/>
<feature type="region of interest" description="Disordered" evidence="1">
    <location>
        <begin position="1"/>
        <end position="29"/>
    </location>
</feature>
<dbReference type="AlphaFoldDB" id="A0A0D1LAX4"/>
<keyword evidence="3" id="KW-0378">Hydrolase</keyword>
<comment type="caution">
    <text evidence="3">The sequence shown here is derived from an EMBL/GenBank/DDBJ whole genome shotgun (WGS) entry which is preliminary data.</text>
</comment>
<dbReference type="InterPro" id="IPR029058">
    <property type="entry name" value="AB_hydrolase_fold"/>
</dbReference>
<accession>A0A0D1LAX4</accession>
<organism evidence="3 4">
    <name type="scientific">Mycolicibacterium llatzerense</name>
    <dbReference type="NCBI Taxonomy" id="280871"/>
    <lineage>
        <taxon>Bacteria</taxon>
        <taxon>Bacillati</taxon>
        <taxon>Actinomycetota</taxon>
        <taxon>Actinomycetes</taxon>
        <taxon>Mycobacteriales</taxon>
        <taxon>Mycobacteriaceae</taxon>
        <taxon>Mycolicibacterium</taxon>
    </lineage>
</organism>
<dbReference type="SUPFAM" id="SSF53474">
    <property type="entry name" value="alpha/beta-Hydrolases"/>
    <property type="match status" value="1"/>
</dbReference>
<evidence type="ECO:0000256" key="1">
    <source>
        <dbReference type="SAM" id="MobiDB-lite"/>
    </source>
</evidence>